<dbReference type="Gramene" id="Pp3c1_30530V3.1">
    <property type="protein sequence ID" value="PAC:32970328.CDS.1"/>
    <property type="gene ID" value="Pp3c1_30530"/>
</dbReference>
<dbReference type="EnsemblPlants" id="Pp3c1_30530V3.2">
    <property type="protein sequence ID" value="PAC:32970329.CDS.1"/>
    <property type="gene ID" value="Pp3c1_30530"/>
</dbReference>
<dbReference type="Gramene" id="Pp3c1_30530V3.2">
    <property type="protein sequence ID" value="PAC:32970329.CDS.1"/>
    <property type="gene ID" value="Pp3c1_30530"/>
</dbReference>
<organism evidence="1">
    <name type="scientific">Physcomitrium patens</name>
    <name type="common">Spreading-leaved earth moss</name>
    <name type="synonym">Physcomitrella patens</name>
    <dbReference type="NCBI Taxonomy" id="3218"/>
    <lineage>
        <taxon>Eukaryota</taxon>
        <taxon>Viridiplantae</taxon>
        <taxon>Streptophyta</taxon>
        <taxon>Embryophyta</taxon>
        <taxon>Bryophyta</taxon>
        <taxon>Bryophytina</taxon>
        <taxon>Bryopsida</taxon>
        <taxon>Funariidae</taxon>
        <taxon>Funariales</taxon>
        <taxon>Funariaceae</taxon>
        <taxon>Physcomitrium</taxon>
    </lineage>
</organism>
<sequence length="68" mass="7644">MRSGAPKFECWGINEGSKARWHMGWYAIDKEVKHGFELIEVILVGTCVLLEVEFVLIGKLGLLDLIAI</sequence>
<proteinExistence type="predicted"/>
<evidence type="ECO:0000313" key="3">
    <source>
        <dbReference type="Proteomes" id="UP000006727"/>
    </source>
</evidence>
<dbReference type="EMBL" id="ABEU02000001">
    <property type="protein sequence ID" value="PNR62967.1"/>
    <property type="molecule type" value="Genomic_DNA"/>
</dbReference>
<reference evidence="1 3" key="1">
    <citation type="journal article" date="2008" name="Science">
        <title>The Physcomitrella genome reveals evolutionary insights into the conquest of land by plants.</title>
        <authorList>
            <person name="Rensing S."/>
            <person name="Lang D."/>
            <person name="Zimmer A."/>
            <person name="Terry A."/>
            <person name="Salamov A."/>
            <person name="Shapiro H."/>
            <person name="Nishiyama T."/>
            <person name="Perroud P.-F."/>
            <person name="Lindquist E."/>
            <person name="Kamisugi Y."/>
            <person name="Tanahashi T."/>
            <person name="Sakakibara K."/>
            <person name="Fujita T."/>
            <person name="Oishi K."/>
            <person name="Shin-I T."/>
            <person name="Kuroki Y."/>
            <person name="Toyoda A."/>
            <person name="Suzuki Y."/>
            <person name="Hashimoto A."/>
            <person name="Yamaguchi K."/>
            <person name="Sugano A."/>
            <person name="Kohara Y."/>
            <person name="Fujiyama A."/>
            <person name="Anterola A."/>
            <person name="Aoki S."/>
            <person name="Ashton N."/>
            <person name="Barbazuk W.B."/>
            <person name="Barker E."/>
            <person name="Bennetzen J."/>
            <person name="Bezanilla M."/>
            <person name="Blankenship R."/>
            <person name="Cho S.H."/>
            <person name="Dutcher S."/>
            <person name="Estelle M."/>
            <person name="Fawcett J.A."/>
            <person name="Gundlach H."/>
            <person name="Hanada K."/>
            <person name="Heyl A."/>
            <person name="Hicks K.A."/>
            <person name="Hugh J."/>
            <person name="Lohr M."/>
            <person name="Mayer K."/>
            <person name="Melkozernov A."/>
            <person name="Murata T."/>
            <person name="Nelson D."/>
            <person name="Pils B."/>
            <person name="Prigge M."/>
            <person name="Reiss B."/>
            <person name="Renner T."/>
            <person name="Rombauts S."/>
            <person name="Rushton P."/>
            <person name="Sanderfoot A."/>
            <person name="Schween G."/>
            <person name="Shiu S.-H."/>
            <person name="Stueber K."/>
            <person name="Theodoulou F.L."/>
            <person name="Tu H."/>
            <person name="Van de Peer Y."/>
            <person name="Verrier P.J."/>
            <person name="Waters E."/>
            <person name="Wood A."/>
            <person name="Yang L."/>
            <person name="Cove D."/>
            <person name="Cuming A."/>
            <person name="Hasebe M."/>
            <person name="Lucas S."/>
            <person name="Mishler D.B."/>
            <person name="Reski R."/>
            <person name="Grigoriev I."/>
            <person name="Quatrano R.S."/>
            <person name="Boore J.L."/>
        </authorList>
    </citation>
    <scope>NUCLEOTIDE SEQUENCE [LARGE SCALE GENOMIC DNA]</scope>
    <source>
        <strain evidence="2 3">cv. Gransden 2004</strain>
    </source>
</reference>
<evidence type="ECO:0000313" key="2">
    <source>
        <dbReference type="EnsemblPlants" id="PAC:32970328.CDS.1"/>
    </source>
</evidence>
<reference evidence="2" key="3">
    <citation type="submission" date="2020-12" db="UniProtKB">
        <authorList>
            <consortium name="EnsemblPlants"/>
        </authorList>
    </citation>
    <scope>IDENTIFICATION</scope>
</reference>
<dbReference type="AlphaFoldDB" id="A0A2K1LAB5"/>
<reference evidence="1 3" key="2">
    <citation type="journal article" date="2018" name="Plant J.">
        <title>The Physcomitrella patens chromosome-scale assembly reveals moss genome structure and evolution.</title>
        <authorList>
            <person name="Lang D."/>
            <person name="Ullrich K.K."/>
            <person name="Murat F."/>
            <person name="Fuchs J."/>
            <person name="Jenkins J."/>
            <person name="Haas F.B."/>
            <person name="Piednoel M."/>
            <person name="Gundlach H."/>
            <person name="Van Bel M."/>
            <person name="Meyberg R."/>
            <person name="Vives C."/>
            <person name="Morata J."/>
            <person name="Symeonidi A."/>
            <person name="Hiss M."/>
            <person name="Muchero W."/>
            <person name="Kamisugi Y."/>
            <person name="Saleh O."/>
            <person name="Blanc G."/>
            <person name="Decker E.L."/>
            <person name="van Gessel N."/>
            <person name="Grimwood J."/>
            <person name="Hayes R.D."/>
            <person name="Graham S.W."/>
            <person name="Gunter L.E."/>
            <person name="McDaniel S.F."/>
            <person name="Hoernstein S.N.W."/>
            <person name="Larsson A."/>
            <person name="Li F.W."/>
            <person name="Perroud P.F."/>
            <person name="Phillips J."/>
            <person name="Ranjan P."/>
            <person name="Rokshar D.S."/>
            <person name="Rothfels C.J."/>
            <person name="Schneider L."/>
            <person name="Shu S."/>
            <person name="Stevenson D.W."/>
            <person name="Thummler F."/>
            <person name="Tillich M."/>
            <person name="Villarreal Aguilar J.C."/>
            <person name="Widiez T."/>
            <person name="Wong G.K."/>
            <person name="Wymore A."/>
            <person name="Zhang Y."/>
            <person name="Zimmer A.D."/>
            <person name="Quatrano R.S."/>
            <person name="Mayer K.F.X."/>
            <person name="Goodstein D."/>
            <person name="Casacuberta J.M."/>
            <person name="Vandepoele K."/>
            <person name="Reski R."/>
            <person name="Cuming A.C."/>
            <person name="Tuskan G.A."/>
            <person name="Maumus F."/>
            <person name="Salse J."/>
            <person name="Schmutz J."/>
            <person name="Rensing S.A."/>
        </authorList>
    </citation>
    <scope>NUCLEOTIDE SEQUENCE [LARGE SCALE GENOMIC DNA]</scope>
    <source>
        <strain evidence="2 3">cv. Gransden 2004</strain>
    </source>
</reference>
<accession>A0A2K1LAB5</accession>
<protein>
    <submittedName>
        <fullName evidence="1 2">Uncharacterized protein</fullName>
    </submittedName>
</protein>
<dbReference type="EnsemblPlants" id="Pp3c1_30530V3.1">
    <property type="protein sequence ID" value="PAC:32970328.CDS.1"/>
    <property type="gene ID" value="Pp3c1_30530"/>
</dbReference>
<gene>
    <name evidence="1" type="ORF">PHYPA_001392</name>
</gene>
<dbReference type="Proteomes" id="UP000006727">
    <property type="component" value="Chromosome 1"/>
</dbReference>
<keyword evidence="3" id="KW-1185">Reference proteome</keyword>
<evidence type="ECO:0000313" key="1">
    <source>
        <dbReference type="EMBL" id="PNR62967.1"/>
    </source>
</evidence>
<dbReference type="InParanoid" id="A0A2K1LAB5"/>
<name>A0A2K1LAB5_PHYPA</name>